<dbReference type="GO" id="GO:0044718">
    <property type="term" value="P:siderophore transmembrane transport"/>
    <property type="evidence" value="ECO:0007669"/>
    <property type="project" value="TreeGrafter"/>
</dbReference>
<keyword evidence="8 10" id="KW-0472">Membrane</keyword>
<evidence type="ECO:0000256" key="5">
    <source>
        <dbReference type="ARBA" id="ARBA00022729"/>
    </source>
</evidence>
<evidence type="ECO:0000259" key="13">
    <source>
        <dbReference type="Pfam" id="PF07715"/>
    </source>
</evidence>
<dbReference type="InterPro" id="IPR036942">
    <property type="entry name" value="Beta-barrel_TonB_sf"/>
</dbReference>
<dbReference type="InterPro" id="IPR037066">
    <property type="entry name" value="Plug_dom_sf"/>
</dbReference>
<evidence type="ECO:0000256" key="4">
    <source>
        <dbReference type="ARBA" id="ARBA00022692"/>
    </source>
</evidence>
<dbReference type="InterPro" id="IPR012910">
    <property type="entry name" value="Plug_dom"/>
</dbReference>
<evidence type="ECO:0000256" key="3">
    <source>
        <dbReference type="ARBA" id="ARBA00022452"/>
    </source>
</evidence>
<dbReference type="PANTHER" id="PTHR30069:SF53">
    <property type="entry name" value="COLICIN I RECEPTOR-RELATED"/>
    <property type="match status" value="1"/>
</dbReference>
<dbReference type="Pfam" id="PF07715">
    <property type="entry name" value="Plug"/>
    <property type="match status" value="1"/>
</dbReference>
<dbReference type="Pfam" id="PF00593">
    <property type="entry name" value="TonB_dep_Rec_b-barrel"/>
    <property type="match status" value="1"/>
</dbReference>
<keyword evidence="3 10" id="KW-1134">Transmembrane beta strand</keyword>
<comment type="caution">
    <text evidence="14">The sequence shown here is derived from an EMBL/GenBank/DDBJ whole genome shotgun (WGS) entry which is preliminary data.</text>
</comment>
<dbReference type="PROSITE" id="PS52016">
    <property type="entry name" value="TONB_DEPENDENT_REC_3"/>
    <property type="match status" value="1"/>
</dbReference>
<dbReference type="GO" id="GO:0015344">
    <property type="term" value="F:siderophore uptake transmembrane transporter activity"/>
    <property type="evidence" value="ECO:0007669"/>
    <property type="project" value="TreeGrafter"/>
</dbReference>
<feature type="domain" description="TonB-dependent receptor-like beta-barrel" evidence="12">
    <location>
        <begin position="281"/>
        <end position="662"/>
    </location>
</feature>
<dbReference type="InterPro" id="IPR039426">
    <property type="entry name" value="TonB-dep_rcpt-like"/>
</dbReference>
<evidence type="ECO:0000256" key="6">
    <source>
        <dbReference type="ARBA" id="ARBA00023065"/>
    </source>
</evidence>
<dbReference type="Gene3D" id="2.40.170.20">
    <property type="entry name" value="TonB-dependent receptor, beta-barrel domain"/>
    <property type="match status" value="1"/>
</dbReference>
<dbReference type="GO" id="GO:0009279">
    <property type="term" value="C:cell outer membrane"/>
    <property type="evidence" value="ECO:0007669"/>
    <property type="project" value="UniProtKB-SubCell"/>
</dbReference>
<keyword evidence="2 10" id="KW-0813">Transport</keyword>
<keyword evidence="6" id="KW-0406">Ion transport</keyword>
<dbReference type="InterPro" id="IPR000531">
    <property type="entry name" value="Beta-barrel_TonB"/>
</dbReference>
<evidence type="ECO:0000256" key="11">
    <source>
        <dbReference type="RuleBase" id="RU003357"/>
    </source>
</evidence>
<evidence type="ECO:0000256" key="1">
    <source>
        <dbReference type="ARBA" id="ARBA00004571"/>
    </source>
</evidence>
<feature type="domain" description="TonB-dependent receptor plug" evidence="13">
    <location>
        <begin position="96"/>
        <end position="205"/>
    </location>
</feature>
<keyword evidence="4 10" id="KW-0812">Transmembrane</keyword>
<evidence type="ECO:0000256" key="7">
    <source>
        <dbReference type="ARBA" id="ARBA00023077"/>
    </source>
</evidence>
<dbReference type="SUPFAM" id="SSF56935">
    <property type="entry name" value="Porins"/>
    <property type="match status" value="1"/>
</dbReference>
<dbReference type="PANTHER" id="PTHR30069">
    <property type="entry name" value="TONB-DEPENDENT OUTER MEMBRANE RECEPTOR"/>
    <property type="match status" value="1"/>
</dbReference>
<dbReference type="CDD" id="cd01347">
    <property type="entry name" value="ligand_gated_channel"/>
    <property type="match status" value="1"/>
</dbReference>
<evidence type="ECO:0000256" key="10">
    <source>
        <dbReference type="PROSITE-ProRule" id="PRU01360"/>
    </source>
</evidence>
<evidence type="ECO:0000259" key="12">
    <source>
        <dbReference type="Pfam" id="PF00593"/>
    </source>
</evidence>
<dbReference type="AlphaFoldDB" id="A0A855MGG1"/>
<evidence type="ECO:0000313" key="14">
    <source>
        <dbReference type="EMBL" id="POY48478.1"/>
    </source>
</evidence>
<dbReference type="EMBL" id="PDVW01000031">
    <property type="protein sequence ID" value="POY48478.1"/>
    <property type="molecule type" value="Genomic_DNA"/>
</dbReference>
<reference evidence="14" key="1">
    <citation type="submission" date="2017-12" db="EMBL/GenBank/DDBJ databases">
        <title>First report on the novel genomospecies/subspecies of Pectobacterium carotovorum in Russia.</title>
        <authorList>
            <person name="Shirshikov F.V."/>
            <person name="Miroshnikov K."/>
            <person name="Toshakov S.V."/>
            <person name="Kabanova A.P."/>
            <person name="Barannik A.P."/>
            <person name="Shneider M."/>
            <person name="Ignatov A.N."/>
            <person name="Miroshnikov K.A."/>
        </authorList>
    </citation>
    <scope>NUCLEOTIDE SEQUENCE [LARGE SCALE GENOMIC DNA]</scope>
    <source>
        <strain evidence="14">F131</strain>
    </source>
</reference>
<evidence type="ECO:0000256" key="8">
    <source>
        <dbReference type="ARBA" id="ARBA00023136"/>
    </source>
</evidence>
<keyword evidence="9 10" id="KW-0998">Cell outer membrane</keyword>
<evidence type="ECO:0000256" key="9">
    <source>
        <dbReference type="ARBA" id="ARBA00023237"/>
    </source>
</evidence>
<protein>
    <submittedName>
        <fullName evidence="14">TonB-dependent receptor</fullName>
    </submittedName>
</protein>
<comment type="similarity">
    <text evidence="10 11">Belongs to the TonB-dependent receptor family.</text>
</comment>
<keyword evidence="7 11" id="KW-0798">TonB box</keyword>
<comment type="subcellular location">
    <subcellularLocation>
        <location evidence="1 10">Cell outer membrane</location>
        <topology evidence="1 10">Multi-pass membrane protein</topology>
    </subcellularLocation>
</comment>
<sequence>MTGIQGNKPIDSRTSGSAIHATQHVYGDIFPLFDGVFDMQLKPESRFSYHHFPHSKVYRALLVTGLLALPALAQAENAADEKIVVTATQTKHTTLSAPASVSVITRAELEKMSVNNVTDAVKKLPGININPSTSYGRNEIKIRGMKADYTLLLINGRRVNSRDALAGNMGNDFDLSAIPISAIDRVEVIRGPMSSLYGADALGGVVNVILKQPGNDLKGEIGYNFEAPTEGSGGDHNRLNGYISGPLIENTLLGSLLADGGKRDAWKTEQSINQNTDALEKRDNYNVIGNLTWLLDSQQSLDFDVTYTKDDRDVHWNNYGTAVRNIQKMERLGLGLTHNGSWDNADTRLRYFYENVELMDNSQLNNGKADITQDNHTVDGQVSGYLGDHLLTGGGEYRLTSLKHSMNLPNGTIDVSQGALFLQDEFKLADLALTFGGRVDKHETYGTEFSPRAYATYSLTDNWVIKGGVSKAFKAPSIAQSSESYAIAACRGRCQTVGNPDLKPETSISYEIGTAYEAERFGAGVTLFNNDIKDMIQVQTWDRVATRLTYENVNKARIQGIETSFWVDVTDDLNWTTNWTIVDAEDRTTRMRLKQTPKNTVNTQLNWQTLDNLSTYISYQYTGNQYLFDKEVSKTRGFNTVDIGATYTPVKNVDLKLGLTNLTNEKRDYVATNNDYFLSGRTVYGGVSYKF</sequence>
<keyword evidence="14" id="KW-0675">Receptor</keyword>
<name>A0A855MGG1_9GAMM</name>
<keyword evidence="5" id="KW-0732">Signal</keyword>
<dbReference type="Gene3D" id="2.170.130.10">
    <property type="entry name" value="TonB-dependent receptor, plug domain"/>
    <property type="match status" value="1"/>
</dbReference>
<proteinExistence type="inferred from homology"/>
<organism evidence="14">
    <name type="scientific">Pectobacterium versatile</name>
    <dbReference type="NCBI Taxonomy" id="2488639"/>
    <lineage>
        <taxon>Bacteria</taxon>
        <taxon>Pseudomonadati</taxon>
        <taxon>Pseudomonadota</taxon>
        <taxon>Gammaproteobacteria</taxon>
        <taxon>Enterobacterales</taxon>
        <taxon>Pectobacteriaceae</taxon>
        <taxon>Pectobacterium</taxon>
    </lineage>
</organism>
<gene>
    <name evidence="14" type="ORF">F131LOC_03775</name>
</gene>
<accession>A0A855MGG1</accession>
<evidence type="ECO:0000256" key="2">
    <source>
        <dbReference type="ARBA" id="ARBA00022448"/>
    </source>
</evidence>